<gene>
    <name evidence="2" type="ORF">DLNHIDIE_03393</name>
</gene>
<sequence>MSLRRAEWLLYKHIINAPHARLLGSILAIIPAFLLAGWLGNQSSRYVPDRRYLLQGIGIVHSIGDFLLIQGQAGQSGKRQKPHTFQDPFCA</sequence>
<evidence type="ECO:0000256" key="1">
    <source>
        <dbReference type="SAM" id="Phobius"/>
    </source>
</evidence>
<protein>
    <submittedName>
        <fullName evidence="2">Uncharacterized protein</fullName>
    </submittedName>
</protein>
<keyword evidence="1" id="KW-0472">Membrane</keyword>
<comment type="caution">
    <text evidence="2">The sequence shown here is derived from an EMBL/GenBank/DDBJ whole genome shotgun (WGS) entry which is preliminary data.</text>
</comment>
<organism evidence="2 3">
    <name type="scientific">Acidithiobacillus thiooxidans ATCC 19377</name>
    <dbReference type="NCBI Taxonomy" id="637390"/>
    <lineage>
        <taxon>Bacteria</taxon>
        <taxon>Pseudomonadati</taxon>
        <taxon>Pseudomonadota</taxon>
        <taxon>Acidithiobacillia</taxon>
        <taxon>Acidithiobacillales</taxon>
        <taxon>Acidithiobacillaceae</taxon>
        <taxon>Acidithiobacillus</taxon>
    </lineage>
</organism>
<keyword evidence="1" id="KW-1133">Transmembrane helix</keyword>
<feature type="transmembrane region" description="Helical" evidence="1">
    <location>
        <begin position="20"/>
        <end position="40"/>
    </location>
</feature>
<evidence type="ECO:0000313" key="2">
    <source>
        <dbReference type="EMBL" id="TQN49345.1"/>
    </source>
</evidence>
<reference evidence="2 3" key="1">
    <citation type="submission" date="2019-03" db="EMBL/GenBank/DDBJ databases">
        <title>New insights into Acidothiobacillus thiooxidans sulfur metabolism through coupled gene expression, solution geochemistry, microscopy and spectroscopy analyses.</title>
        <authorList>
            <person name="Camacho D."/>
            <person name="Frazao R."/>
            <person name="Fouillen A."/>
            <person name="Nanci A."/>
            <person name="Lang B.F."/>
            <person name="Apte S.C."/>
            <person name="Baron C."/>
            <person name="Warren L.A."/>
        </authorList>
    </citation>
    <scope>NUCLEOTIDE SEQUENCE [LARGE SCALE GENOMIC DNA]</scope>
    <source>
        <strain evidence="2 3">ATCC 19377</strain>
    </source>
</reference>
<name>A0A543PZ36_ACITH</name>
<dbReference type="Proteomes" id="UP000315403">
    <property type="component" value="Unassembled WGS sequence"/>
</dbReference>
<accession>A0A543PZ36</accession>
<dbReference type="AlphaFoldDB" id="A0A543PZ36"/>
<keyword evidence="1" id="KW-0812">Transmembrane</keyword>
<proteinExistence type="predicted"/>
<dbReference type="EMBL" id="SZUV01000006">
    <property type="protein sequence ID" value="TQN49345.1"/>
    <property type="molecule type" value="Genomic_DNA"/>
</dbReference>
<evidence type="ECO:0000313" key="3">
    <source>
        <dbReference type="Proteomes" id="UP000315403"/>
    </source>
</evidence>